<feature type="domain" description="DUF427" evidence="1">
    <location>
        <begin position="1"/>
        <end position="87"/>
    </location>
</feature>
<evidence type="ECO:0000259" key="1">
    <source>
        <dbReference type="Pfam" id="PF04248"/>
    </source>
</evidence>
<organism evidence="2 3">
    <name type="scientific">Terrabacter lapilli</name>
    <dbReference type="NCBI Taxonomy" id="436231"/>
    <lineage>
        <taxon>Bacteria</taxon>
        <taxon>Bacillati</taxon>
        <taxon>Actinomycetota</taxon>
        <taxon>Actinomycetes</taxon>
        <taxon>Micrococcales</taxon>
        <taxon>Intrasporangiaceae</taxon>
        <taxon>Terrabacter</taxon>
    </lineage>
</organism>
<dbReference type="Proteomes" id="UP001500013">
    <property type="component" value="Unassembled WGS sequence"/>
</dbReference>
<name>A0ABP5DGA3_9MICO</name>
<dbReference type="Gene3D" id="2.170.150.40">
    <property type="entry name" value="Domain of unknown function (DUF427)"/>
    <property type="match status" value="1"/>
</dbReference>
<sequence>MRAIWNGKVIAESDDTVVVEGNHYFPRESVEESVLVDSETHTTCPWKGQASYYSLTVDGETNRDAAWYYPAPKKAASQIQDRVAFWHGVTVTD</sequence>
<dbReference type="PANTHER" id="PTHR34310">
    <property type="entry name" value="DUF427 DOMAIN PROTEIN (AFU_ORTHOLOGUE AFUA_3G02220)"/>
    <property type="match status" value="1"/>
</dbReference>
<dbReference type="InterPro" id="IPR007361">
    <property type="entry name" value="DUF427"/>
</dbReference>
<dbReference type="Pfam" id="PF04248">
    <property type="entry name" value="NTP_transf_9"/>
    <property type="match status" value="1"/>
</dbReference>
<protein>
    <submittedName>
        <fullName evidence="2">DUF427 domain-containing protein</fullName>
    </submittedName>
</protein>
<dbReference type="RefSeq" id="WP_344061449.1">
    <property type="nucleotide sequence ID" value="NZ_BAAAPU010000007.1"/>
</dbReference>
<evidence type="ECO:0000313" key="2">
    <source>
        <dbReference type="EMBL" id="GAA1979620.1"/>
    </source>
</evidence>
<proteinExistence type="predicted"/>
<dbReference type="PANTHER" id="PTHR34310:SF5">
    <property type="entry name" value="DUF427 DOMAIN PROTEIN (AFU_ORTHOLOGUE AFUA_3G02220)"/>
    <property type="match status" value="1"/>
</dbReference>
<comment type="caution">
    <text evidence="2">The sequence shown here is derived from an EMBL/GenBank/DDBJ whole genome shotgun (WGS) entry which is preliminary data.</text>
</comment>
<evidence type="ECO:0000313" key="3">
    <source>
        <dbReference type="Proteomes" id="UP001500013"/>
    </source>
</evidence>
<gene>
    <name evidence="2" type="ORF">GCM10009817_20370</name>
</gene>
<keyword evidence="3" id="KW-1185">Reference proteome</keyword>
<dbReference type="InterPro" id="IPR038694">
    <property type="entry name" value="DUF427_sf"/>
</dbReference>
<accession>A0ABP5DGA3</accession>
<dbReference type="EMBL" id="BAAAPU010000007">
    <property type="protein sequence ID" value="GAA1979620.1"/>
    <property type="molecule type" value="Genomic_DNA"/>
</dbReference>
<reference evidence="3" key="1">
    <citation type="journal article" date="2019" name="Int. J. Syst. Evol. Microbiol.">
        <title>The Global Catalogue of Microorganisms (GCM) 10K type strain sequencing project: providing services to taxonomists for standard genome sequencing and annotation.</title>
        <authorList>
            <consortium name="The Broad Institute Genomics Platform"/>
            <consortium name="The Broad Institute Genome Sequencing Center for Infectious Disease"/>
            <person name="Wu L."/>
            <person name="Ma J."/>
        </authorList>
    </citation>
    <scope>NUCLEOTIDE SEQUENCE [LARGE SCALE GENOMIC DNA]</scope>
    <source>
        <strain evidence="3">JCM 15628</strain>
    </source>
</reference>